<feature type="domain" description="BD-FAE-like" evidence="3">
    <location>
        <begin position="69"/>
        <end position="188"/>
    </location>
</feature>
<dbReference type="GO" id="GO:0004806">
    <property type="term" value="F:triacylglycerol lipase activity"/>
    <property type="evidence" value="ECO:0007669"/>
    <property type="project" value="TreeGrafter"/>
</dbReference>
<dbReference type="Gene3D" id="3.40.50.1820">
    <property type="entry name" value="alpha/beta hydrolase"/>
    <property type="match status" value="1"/>
</dbReference>
<dbReference type="Proteomes" id="UP000319143">
    <property type="component" value="Unassembled WGS sequence"/>
</dbReference>
<dbReference type="AlphaFoldDB" id="A0A5C6DSR3"/>
<dbReference type="PANTHER" id="PTHR48081">
    <property type="entry name" value="AB HYDROLASE SUPERFAMILY PROTEIN C4A8.06C"/>
    <property type="match status" value="1"/>
</dbReference>
<dbReference type="SUPFAM" id="SSF53474">
    <property type="entry name" value="alpha/beta-Hydrolases"/>
    <property type="match status" value="1"/>
</dbReference>
<evidence type="ECO:0000313" key="5">
    <source>
        <dbReference type="Proteomes" id="UP000319143"/>
    </source>
</evidence>
<dbReference type="InterPro" id="IPR049492">
    <property type="entry name" value="BD-FAE-like_dom"/>
</dbReference>
<sequence length="322" mass="35136">MTPYLRHRSALLWRRTRLVSLMIQKIRLTTIFVFCGFLPLAVVAAAEPDEVPAGEVHVYKTSGGKPQQMEVYVPPEHDPETEKVPGLILFHGGGWGGGDLTQFRRACQYFASRGLVCATSNYRMLTKDEAAALPERDMRKAVCVTDAKSAIRWFKAQAGEFGIDPKRIVTGGGSAGGHVATLATLNPDLNDPGDPKHTDVSVVAYLLFNPAFSKNTTDSAIDPLPHLKQDMAPAIVFFGTKDHKWLEGWNAVFTKLVKLGNTTTEVQMAEGEAHAFFNKPPWQDVTLRAADEFLIRQGILGGSPTIQPPTTGEALVPAADVE</sequence>
<protein>
    <submittedName>
        <fullName evidence="4">Carboxylesterase NlhH</fullName>
        <ecNumber evidence="4">3.1.1.1</ecNumber>
    </submittedName>
</protein>
<gene>
    <name evidence="4" type="primary">nlhH_1</name>
    <name evidence="4" type="ORF">Poly41_26340</name>
</gene>
<dbReference type="GO" id="GO:0106435">
    <property type="term" value="F:carboxylesterase activity"/>
    <property type="evidence" value="ECO:0007669"/>
    <property type="project" value="UniProtKB-EC"/>
</dbReference>
<dbReference type="PANTHER" id="PTHR48081:SF30">
    <property type="entry name" value="ACETYL-HYDROLASE LIPR-RELATED"/>
    <property type="match status" value="1"/>
</dbReference>
<evidence type="ECO:0000259" key="3">
    <source>
        <dbReference type="Pfam" id="PF20434"/>
    </source>
</evidence>
<evidence type="ECO:0000313" key="4">
    <source>
        <dbReference type="EMBL" id="TWU39778.1"/>
    </source>
</evidence>
<reference evidence="4 5" key="1">
    <citation type="submission" date="2019-02" db="EMBL/GenBank/DDBJ databases">
        <title>Deep-cultivation of Planctomycetes and their phenomic and genomic characterization uncovers novel biology.</title>
        <authorList>
            <person name="Wiegand S."/>
            <person name="Jogler M."/>
            <person name="Boedeker C."/>
            <person name="Pinto D."/>
            <person name="Vollmers J."/>
            <person name="Rivas-Marin E."/>
            <person name="Kohn T."/>
            <person name="Peeters S.H."/>
            <person name="Heuer A."/>
            <person name="Rast P."/>
            <person name="Oberbeckmann S."/>
            <person name="Bunk B."/>
            <person name="Jeske O."/>
            <person name="Meyerdierks A."/>
            <person name="Storesund J.E."/>
            <person name="Kallscheuer N."/>
            <person name="Luecker S."/>
            <person name="Lage O.M."/>
            <person name="Pohl T."/>
            <person name="Merkel B.J."/>
            <person name="Hornburger P."/>
            <person name="Mueller R.-W."/>
            <person name="Bruemmer F."/>
            <person name="Labrenz M."/>
            <person name="Spormann A.M."/>
            <person name="Op Den Camp H."/>
            <person name="Overmann J."/>
            <person name="Amann R."/>
            <person name="Jetten M.S.M."/>
            <person name="Mascher T."/>
            <person name="Medema M.H."/>
            <person name="Devos D.P."/>
            <person name="Kaster A.-K."/>
            <person name="Ovreas L."/>
            <person name="Rohde M."/>
            <person name="Galperin M.Y."/>
            <person name="Jogler C."/>
        </authorList>
    </citation>
    <scope>NUCLEOTIDE SEQUENCE [LARGE SCALE GENOMIC DNA]</scope>
    <source>
        <strain evidence="4 5">Poly41</strain>
    </source>
</reference>
<dbReference type="InterPro" id="IPR029058">
    <property type="entry name" value="AB_hydrolase_fold"/>
</dbReference>
<keyword evidence="5" id="KW-1185">Reference proteome</keyword>
<dbReference type="InterPro" id="IPR050300">
    <property type="entry name" value="GDXG_lipolytic_enzyme"/>
</dbReference>
<proteinExistence type="inferred from homology"/>
<keyword evidence="2 4" id="KW-0378">Hydrolase</keyword>
<comment type="caution">
    <text evidence="4">The sequence shown here is derived from an EMBL/GenBank/DDBJ whole genome shotgun (WGS) entry which is preliminary data.</text>
</comment>
<evidence type="ECO:0000256" key="1">
    <source>
        <dbReference type="ARBA" id="ARBA00010515"/>
    </source>
</evidence>
<evidence type="ECO:0000256" key="2">
    <source>
        <dbReference type="ARBA" id="ARBA00022801"/>
    </source>
</evidence>
<dbReference type="EMBL" id="SJPV01000003">
    <property type="protein sequence ID" value="TWU39778.1"/>
    <property type="molecule type" value="Genomic_DNA"/>
</dbReference>
<accession>A0A5C6DSR3</accession>
<name>A0A5C6DSR3_9BACT</name>
<comment type="similarity">
    <text evidence="1">Belongs to the 'GDXG' lipolytic enzyme family.</text>
</comment>
<organism evidence="4 5">
    <name type="scientific">Novipirellula artificiosorum</name>
    <dbReference type="NCBI Taxonomy" id="2528016"/>
    <lineage>
        <taxon>Bacteria</taxon>
        <taxon>Pseudomonadati</taxon>
        <taxon>Planctomycetota</taxon>
        <taxon>Planctomycetia</taxon>
        <taxon>Pirellulales</taxon>
        <taxon>Pirellulaceae</taxon>
        <taxon>Novipirellula</taxon>
    </lineage>
</organism>
<dbReference type="EC" id="3.1.1.1" evidence="4"/>
<dbReference type="Pfam" id="PF20434">
    <property type="entry name" value="BD-FAE"/>
    <property type="match status" value="1"/>
</dbReference>